<sequence length="158" mass="18380">MKNVKNLLKYNKIDAMLPIYVNDVGNCTEIITTESAFINTTTIDTCIKNLADFYNISLYHNRLNYGSELGITNKVPIVVNDELIYIYINVREPLFSHDAAYGYIDVNTIKDIYEKNKTAAILMKSEREIQTRQSLSSLKRMMLYARIAKDIYKERNYK</sequence>
<proteinExistence type="predicted"/>
<protein>
    <recommendedName>
        <fullName evidence="3">ComK protein</fullName>
    </recommendedName>
</protein>
<accession>A0ABS4G965</accession>
<evidence type="ECO:0008006" key="3">
    <source>
        <dbReference type="Google" id="ProtNLM"/>
    </source>
</evidence>
<dbReference type="EMBL" id="JAGGKS010000001">
    <property type="protein sequence ID" value="MBP1924226.1"/>
    <property type="molecule type" value="Genomic_DNA"/>
</dbReference>
<dbReference type="RefSeq" id="WP_209510007.1">
    <property type="nucleotide sequence ID" value="NZ_JAGGKS010000001.1"/>
</dbReference>
<comment type="caution">
    <text evidence="1">The sequence shown here is derived from an EMBL/GenBank/DDBJ whole genome shotgun (WGS) entry which is preliminary data.</text>
</comment>
<organism evidence="1 2">
    <name type="scientific">Sedimentibacter acidaminivorans</name>
    <dbReference type="NCBI Taxonomy" id="913099"/>
    <lineage>
        <taxon>Bacteria</taxon>
        <taxon>Bacillati</taxon>
        <taxon>Bacillota</taxon>
        <taxon>Tissierellia</taxon>
        <taxon>Sedimentibacter</taxon>
    </lineage>
</organism>
<gene>
    <name evidence="1" type="ORF">J2Z76_000079</name>
</gene>
<evidence type="ECO:0000313" key="2">
    <source>
        <dbReference type="Proteomes" id="UP001519342"/>
    </source>
</evidence>
<evidence type="ECO:0000313" key="1">
    <source>
        <dbReference type="EMBL" id="MBP1924226.1"/>
    </source>
</evidence>
<name>A0ABS4G965_9FIRM</name>
<reference evidence="1 2" key="1">
    <citation type="submission" date="2021-03" db="EMBL/GenBank/DDBJ databases">
        <title>Genomic Encyclopedia of Type Strains, Phase IV (KMG-IV): sequencing the most valuable type-strain genomes for metagenomic binning, comparative biology and taxonomic classification.</title>
        <authorList>
            <person name="Goeker M."/>
        </authorList>
    </citation>
    <scope>NUCLEOTIDE SEQUENCE [LARGE SCALE GENOMIC DNA]</scope>
    <source>
        <strain evidence="1 2">DSM 24004</strain>
    </source>
</reference>
<dbReference type="Proteomes" id="UP001519342">
    <property type="component" value="Unassembled WGS sequence"/>
</dbReference>
<keyword evidence="2" id="KW-1185">Reference proteome</keyword>